<sequence length="190" mass="21175">MDIQIRLARPEDITALVSLIPESARTLQATYYTSEQIEGALGTVFGVDRQLIEDGTYFVAENAHQIIGCGGWSKRKTLYGGDLGKTAAEDRLLDPSFDSAKIRAFFVRPEWARRGIGSQMMERCEAASLTAGFKTIEIIATLAGEPLYRRFGYNVSEKFEISLPNHSVLPVVRMVKSFAQTYSDKVRDLT</sequence>
<dbReference type="RefSeq" id="WP_106302826.1">
    <property type="nucleotide sequence ID" value="NZ_PVWO01000078.1"/>
</dbReference>
<keyword evidence="5" id="KW-1185">Reference proteome</keyword>
<feature type="domain" description="N-acetyltransferase" evidence="3">
    <location>
        <begin position="3"/>
        <end position="179"/>
    </location>
</feature>
<evidence type="ECO:0000313" key="4">
    <source>
        <dbReference type="EMBL" id="PSB57396.1"/>
    </source>
</evidence>
<protein>
    <submittedName>
        <fullName evidence="4">GNAT family N-acetyltransferase</fullName>
    </submittedName>
</protein>
<dbReference type="PROSITE" id="PS51186">
    <property type="entry name" value="GNAT"/>
    <property type="match status" value="1"/>
</dbReference>
<dbReference type="PANTHER" id="PTHR43877">
    <property type="entry name" value="AMINOALKYLPHOSPHONATE N-ACETYLTRANSFERASE-RELATED-RELATED"/>
    <property type="match status" value="1"/>
</dbReference>
<evidence type="ECO:0000313" key="5">
    <source>
        <dbReference type="Proteomes" id="UP000238937"/>
    </source>
</evidence>
<dbReference type="InterPro" id="IPR050832">
    <property type="entry name" value="Bact_Acetyltransf"/>
</dbReference>
<evidence type="ECO:0000259" key="3">
    <source>
        <dbReference type="PROSITE" id="PS51186"/>
    </source>
</evidence>
<organism evidence="4 5">
    <name type="scientific">Chamaesiphon polymorphus CCALA 037</name>
    <dbReference type="NCBI Taxonomy" id="2107692"/>
    <lineage>
        <taxon>Bacteria</taxon>
        <taxon>Bacillati</taxon>
        <taxon>Cyanobacteriota</taxon>
        <taxon>Cyanophyceae</taxon>
        <taxon>Gomontiellales</taxon>
        <taxon>Chamaesiphonaceae</taxon>
        <taxon>Chamaesiphon</taxon>
    </lineage>
</organism>
<dbReference type="SUPFAM" id="SSF55729">
    <property type="entry name" value="Acyl-CoA N-acyltransferases (Nat)"/>
    <property type="match status" value="1"/>
</dbReference>
<dbReference type="Proteomes" id="UP000238937">
    <property type="component" value="Unassembled WGS sequence"/>
</dbReference>
<dbReference type="GO" id="GO:0016747">
    <property type="term" value="F:acyltransferase activity, transferring groups other than amino-acyl groups"/>
    <property type="evidence" value="ECO:0007669"/>
    <property type="project" value="InterPro"/>
</dbReference>
<gene>
    <name evidence="4" type="ORF">C7B77_08530</name>
</gene>
<dbReference type="CDD" id="cd04301">
    <property type="entry name" value="NAT_SF"/>
    <property type="match status" value="1"/>
</dbReference>
<dbReference type="OrthoDB" id="118465at2"/>
<evidence type="ECO:0000256" key="1">
    <source>
        <dbReference type="ARBA" id="ARBA00022679"/>
    </source>
</evidence>
<comment type="caution">
    <text evidence="4">The sequence shown here is derived from an EMBL/GenBank/DDBJ whole genome shotgun (WGS) entry which is preliminary data.</text>
</comment>
<reference evidence="4 5" key="1">
    <citation type="submission" date="2018-03" db="EMBL/GenBank/DDBJ databases">
        <title>The ancient ancestry and fast evolution of plastids.</title>
        <authorList>
            <person name="Moore K.R."/>
            <person name="Magnabosco C."/>
            <person name="Momper L."/>
            <person name="Gold D.A."/>
            <person name="Bosak T."/>
            <person name="Fournier G.P."/>
        </authorList>
    </citation>
    <scope>NUCLEOTIDE SEQUENCE [LARGE SCALE GENOMIC DNA]</scope>
    <source>
        <strain evidence="4 5">CCALA 037</strain>
    </source>
</reference>
<dbReference type="Pfam" id="PF13508">
    <property type="entry name" value="Acetyltransf_7"/>
    <property type="match status" value="1"/>
</dbReference>
<dbReference type="InterPro" id="IPR000182">
    <property type="entry name" value="GNAT_dom"/>
</dbReference>
<dbReference type="AlphaFoldDB" id="A0A2T1GI50"/>
<proteinExistence type="predicted"/>
<accession>A0A2T1GI50</accession>
<evidence type="ECO:0000256" key="2">
    <source>
        <dbReference type="ARBA" id="ARBA00023315"/>
    </source>
</evidence>
<dbReference type="PANTHER" id="PTHR43877:SF1">
    <property type="entry name" value="ACETYLTRANSFERASE"/>
    <property type="match status" value="1"/>
</dbReference>
<dbReference type="EMBL" id="PVWO01000078">
    <property type="protein sequence ID" value="PSB57396.1"/>
    <property type="molecule type" value="Genomic_DNA"/>
</dbReference>
<keyword evidence="1 4" id="KW-0808">Transferase</keyword>
<name>A0A2T1GI50_9CYAN</name>
<dbReference type="Gene3D" id="3.40.630.30">
    <property type="match status" value="1"/>
</dbReference>
<dbReference type="InterPro" id="IPR016181">
    <property type="entry name" value="Acyl_CoA_acyltransferase"/>
</dbReference>
<keyword evidence="2" id="KW-0012">Acyltransferase</keyword>